<gene>
    <name evidence="1" type="ORF">SAMEA3545359_01270</name>
</gene>
<sequence>MSEFMSYDPWKNITTRNGLPGDEVVSGLQKSIRRGNAEKAIEMAYEMYITSPQFLEKLWRRLQVIAVEDIGFGNVNAPVVVRALRQIASEFPYSDGDQPIFFMHAIRFLCGCAKERSTDCLKNIVIKKFEHGYQPEVPDYAYDVHTDKGRAMGRDVLHFLNEASRVTPVMEGYDDTYRQQLIEVIEKEQDGQLPVVDGAFSYNVWQY</sequence>
<dbReference type="AlphaFoldDB" id="A0A1C6I5H2"/>
<dbReference type="InterPro" id="IPR008921">
    <property type="entry name" value="DNA_pol3_clamp-load_cplx_C"/>
</dbReference>
<dbReference type="Gene3D" id="1.20.272.10">
    <property type="match status" value="1"/>
</dbReference>
<dbReference type="GO" id="GO:0006260">
    <property type="term" value="P:DNA replication"/>
    <property type="evidence" value="ECO:0007669"/>
    <property type="project" value="InterPro"/>
</dbReference>
<accession>A0A1C6I5H2</accession>
<reference evidence="1" key="1">
    <citation type="submission" date="2015-09" db="EMBL/GenBank/DDBJ databases">
        <authorList>
            <consortium name="Pathogen Informatics"/>
        </authorList>
    </citation>
    <scope>NUCLEOTIDE SEQUENCE</scope>
    <source>
        <strain evidence="1">2789STDY5834896</strain>
    </source>
</reference>
<dbReference type="EMBL" id="FMHG01000001">
    <property type="protein sequence ID" value="SCJ65356.1"/>
    <property type="molecule type" value="Genomic_DNA"/>
</dbReference>
<dbReference type="GO" id="GO:0003677">
    <property type="term" value="F:DNA binding"/>
    <property type="evidence" value="ECO:0007669"/>
    <property type="project" value="InterPro"/>
</dbReference>
<organism evidence="1">
    <name type="scientific">uncultured Anaerotruncus sp</name>
    <dbReference type="NCBI Taxonomy" id="905011"/>
    <lineage>
        <taxon>Bacteria</taxon>
        <taxon>Bacillati</taxon>
        <taxon>Bacillota</taxon>
        <taxon>Clostridia</taxon>
        <taxon>Eubacteriales</taxon>
        <taxon>Oscillospiraceae</taxon>
        <taxon>Anaerotruncus</taxon>
        <taxon>environmental samples</taxon>
    </lineage>
</organism>
<name>A0A1C6I5H2_9FIRM</name>
<protein>
    <submittedName>
        <fullName evidence="1">Recombination factor protein RarA</fullName>
    </submittedName>
</protein>
<evidence type="ECO:0000313" key="1">
    <source>
        <dbReference type="EMBL" id="SCJ65356.1"/>
    </source>
</evidence>
<dbReference type="SUPFAM" id="SSF48019">
    <property type="entry name" value="post-AAA+ oligomerization domain-like"/>
    <property type="match status" value="1"/>
</dbReference>
<proteinExistence type="predicted"/>